<feature type="compositionally biased region" description="Polar residues" evidence="1">
    <location>
        <begin position="121"/>
        <end position="130"/>
    </location>
</feature>
<evidence type="ECO:0000256" key="2">
    <source>
        <dbReference type="SAM" id="Phobius"/>
    </source>
</evidence>
<sequence length="236" mass="24987">MNGIAFKPWPQFQSSPPSSTLLTTTTDDASQTSPTSTSTPLSAIETGPSKHLPSIGPDSSPNPNPHTKPDTIPTRILVSGIMGPLVLLFLIALGIYLCIVRRRQKRRHELEAADPPMHLQPNATSLTRSDGTAAPSNPPPSSPVPTSPPPVLLTRDITAAYYTGIDTSDHPRTPPPPISPLENPFEPISPLDDDEPPPPYRPRSENGSGADGLGNPFEDPEELGEGGNGMHVVANG</sequence>
<keyword evidence="2" id="KW-1133">Transmembrane helix</keyword>
<feature type="compositionally biased region" description="Pro residues" evidence="1">
    <location>
        <begin position="136"/>
        <end position="151"/>
    </location>
</feature>
<evidence type="ECO:0000313" key="5">
    <source>
        <dbReference type="RefSeq" id="XP_033533176.1"/>
    </source>
</evidence>
<keyword evidence="2" id="KW-0812">Transmembrane</keyword>
<feature type="compositionally biased region" description="Low complexity" evidence="1">
    <location>
        <begin position="13"/>
        <end position="43"/>
    </location>
</feature>
<accession>A0A6G1G0B0</accession>
<dbReference type="EMBL" id="ML975161">
    <property type="protein sequence ID" value="KAF1811545.1"/>
    <property type="molecule type" value="Genomic_DNA"/>
</dbReference>
<evidence type="ECO:0000313" key="4">
    <source>
        <dbReference type="Proteomes" id="UP000504638"/>
    </source>
</evidence>
<feature type="region of interest" description="Disordered" evidence="1">
    <location>
        <begin position="111"/>
        <end position="152"/>
    </location>
</feature>
<dbReference type="Proteomes" id="UP000504638">
    <property type="component" value="Unplaced"/>
</dbReference>
<reference evidence="5" key="2">
    <citation type="submission" date="2020-04" db="EMBL/GenBank/DDBJ databases">
        <authorList>
            <consortium name="NCBI Genome Project"/>
        </authorList>
    </citation>
    <scope>NUCLEOTIDE SEQUENCE</scope>
    <source>
        <strain evidence="5">CBS 781.70</strain>
    </source>
</reference>
<feature type="region of interest" description="Disordered" evidence="1">
    <location>
        <begin position="165"/>
        <end position="236"/>
    </location>
</feature>
<evidence type="ECO:0000313" key="3">
    <source>
        <dbReference type="EMBL" id="KAF1811545.1"/>
    </source>
</evidence>
<dbReference type="AlphaFoldDB" id="A0A6G1G0B0"/>
<feature type="region of interest" description="Disordered" evidence="1">
    <location>
        <begin position="1"/>
        <end position="71"/>
    </location>
</feature>
<reference evidence="5" key="3">
    <citation type="submission" date="2025-04" db="UniProtKB">
        <authorList>
            <consortium name="RefSeq"/>
        </authorList>
    </citation>
    <scope>IDENTIFICATION</scope>
    <source>
        <strain evidence="5">CBS 781.70</strain>
    </source>
</reference>
<feature type="transmembrane region" description="Helical" evidence="2">
    <location>
        <begin position="76"/>
        <end position="99"/>
    </location>
</feature>
<evidence type="ECO:0000256" key="1">
    <source>
        <dbReference type="SAM" id="MobiDB-lite"/>
    </source>
</evidence>
<keyword evidence="4" id="KW-1185">Reference proteome</keyword>
<keyword evidence="2" id="KW-0472">Membrane</keyword>
<gene>
    <name evidence="3 5" type="ORF">P152DRAFT_59680</name>
</gene>
<protein>
    <submittedName>
        <fullName evidence="3 5">Uncharacterized protein</fullName>
    </submittedName>
</protein>
<feature type="non-terminal residue" evidence="3">
    <location>
        <position position="236"/>
    </location>
</feature>
<proteinExistence type="predicted"/>
<dbReference type="CDD" id="cd12087">
    <property type="entry name" value="TM_EGFR-like"/>
    <property type="match status" value="1"/>
</dbReference>
<dbReference type="GeneID" id="54423667"/>
<name>A0A6G1G0B0_9PEZI</name>
<reference evidence="3 5" key="1">
    <citation type="submission" date="2020-01" db="EMBL/GenBank/DDBJ databases">
        <authorList>
            <consortium name="DOE Joint Genome Institute"/>
            <person name="Haridas S."/>
            <person name="Albert R."/>
            <person name="Binder M."/>
            <person name="Bloem J."/>
            <person name="Labutti K."/>
            <person name="Salamov A."/>
            <person name="Andreopoulos B."/>
            <person name="Baker S.E."/>
            <person name="Barry K."/>
            <person name="Bills G."/>
            <person name="Bluhm B.H."/>
            <person name="Cannon C."/>
            <person name="Castanera R."/>
            <person name="Culley D.E."/>
            <person name="Daum C."/>
            <person name="Ezra D."/>
            <person name="Gonzalez J.B."/>
            <person name="Henrissat B."/>
            <person name="Kuo A."/>
            <person name="Liang C."/>
            <person name="Lipzen A."/>
            <person name="Lutzoni F."/>
            <person name="Magnuson J."/>
            <person name="Mondo S."/>
            <person name="Nolan M."/>
            <person name="Ohm R."/>
            <person name="Pangilinan J."/>
            <person name="Park H.-J."/>
            <person name="Ramirez L."/>
            <person name="Alfaro M."/>
            <person name="Sun H."/>
            <person name="Tritt A."/>
            <person name="Yoshinaga Y."/>
            <person name="Zwiers L.-H."/>
            <person name="Turgeon B.G."/>
            <person name="Goodwin S.B."/>
            <person name="Spatafora J.W."/>
            <person name="Crous P.W."/>
            <person name="Grigoriev I.V."/>
        </authorList>
    </citation>
    <scope>NUCLEOTIDE SEQUENCE</scope>
    <source>
        <strain evidence="3 5">CBS 781.70</strain>
    </source>
</reference>
<organism evidence="3">
    <name type="scientific">Eremomyces bilateralis CBS 781.70</name>
    <dbReference type="NCBI Taxonomy" id="1392243"/>
    <lineage>
        <taxon>Eukaryota</taxon>
        <taxon>Fungi</taxon>
        <taxon>Dikarya</taxon>
        <taxon>Ascomycota</taxon>
        <taxon>Pezizomycotina</taxon>
        <taxon>Dothideomycetes</taxon>
        <taxon>Dothideomycetes incertae sedis</taxon>
        <taxon>Eremomycetales</taxon>
        <taxon>Eremomycetaceae</taxon>
        <taxon>Eremomyces</taxon>
    </lineage>
</organism>
<dbReference type="RefSeq" id="XP_033533176.1">
    <property type="nucleotide sequence ID" value="XM_033683097.1"/>
</dbReference>